<evidence type="ECO:0000256" key="3">
    <source>
        <dbReference type="ARBA" id="ARBA00023016"/>
    </source>
</evidence>
<evidence type="ECO:0000256" key="4">
    <source>
        <dbReference type="ARBA" id="ARBA00023163"/>
    </source>
</evidence>
<evidence type="ECO:0000256" key="1">
    <source>
        <dbReference type="ARBA" id="ARBA00022491"/>
    </source>
</evidence>
<dbReference type="NCBIfam" id="TIGR00331">
    <property type="entry name" value="hrcA"/>
    <property type="match status" value="1"/>
</dbReference>
<dbReference type="OrthoDB" id="9783139at2"/>
<sequence>MAETPPIPRRAQKILQAVVKEYLQSGEAVGSRTVTRRHEIGLSPATVRNVMADLEELGLLEQPHTSAGRVPTERGLRFFVDSLLKVRGLSSKEKEAIRLRYGGAGQADRADAVAAVVQRTSRILADITQHTGIVLAPDPSLQRFQHIEFVPLSQGKFLCILVTTEGRIENKLVQLELDLGDARLDRIHNYLDTLLSGLSLTEVRRRILHELGQEKNRYDDMVSAALRLGRAALDADSGGRTDDVVVTGQANIVDLARADDPALLERMRQLLQTLEDKEVMLKLLDRTMSAGGIQVFLGAETAISSLGESSVVAVSYGPEEQPIGAIAVIGPRRMNYSKVISVVDFTADLVSQIIGEL</sequence>
<evidence type="ECO:0000256" key="2">
    <source>
        <dbReference type="ARBA" id="ARBA00023015"/>
    </source>
</evidence>
<keyword evidence="1 5" id="KW-0678">Repressor</keyword>
<dbReference type="Pfam" id="PF01628">
    <property type="entry name" value="HrcA"/>
    <property type="match status" value="1"/>
</dbReference>
<feature type="domain" description="Winged helix-turn-helix transcription repressor HrcA DNA-binding" evidence="7">
    <location>
        <begin position="12"/>
        <end position="73"/>
    </location>
</feature>
<dbReference type="InterPro" id="IPR021153">
    <property type="entry name" value="HrcA_C"/>
</dbReference>
<proteinExistence type="inferred from homology"/>
<dbReference type="InterPro" id="IPR036388">
    <property type="entry name" value="WH-like_DNA-bd_sf"/>
</dbReference>
<dbReference type="Gene3D" id="3.30.390.60">
    <property type="entry name" value="Heat-inducible transcription repressor hrca homolog, domain 3"/>
    <property type="match status" value="1"/>
</dbReference>
<dbReference type="EMBL" id="CP001804">
    <property type="protein sequence ID" value="ACY15083.1"/>
    <property type="molecule type" value="Genomic_DNA"/>
</dbReference>
<dbReference type="AlphaFoldDB" id="D0LKN5"/>
<organism evidence="8 9">
    <name type="scientific">Haliangium ochraceum (strain DSM 14365 / JCM 11303 / SMP-2)</name>
    <dbReference type="NCBI Taxonomy" id="502025"/>
    <lineage>
        <taxon>Bacteria</taxon>
        <taxon>Pseudomonadati</taxon>
        <taxon>Myxococcota</taxon>
        <taxon>Polyangia</taxon>
        <taxon>Haliangiales</taxon>
        <taxon>Kofleriaceae</taxon>
        <taxon>Haliangium</taxon>
    </lineage>
</organism>
<evidence type="ECO:0000259" key="7">
    <source>
        <dbReference type="Pfam" id="PF03444"/>
    </source>
</evidence>
<evidence type="ECO:0000256" key="5">
    <source>
        <dbReference type="HAMAP-Rule" id="MF_00081"/>
    </source>
</evidence>
<keyword evidence="9" id="KW-1185">Reference proteome</keyword>
<dbReference type="PIRSF" id="PIRSF005485">
    <property type="entry name" value="HrcA"/>
    <property type="match status" value="1"/>
</dbReference>
<dbReference type="HAMAP" id="MF_00081">
    <property type="entry name" value="HrcA"/>
    <property type="match status" value="1"/>
</dbReference>
<dbReference type="RefSeq" id="WP_012827691.1">
    <property type="nucleotide sequence ID" value="NC_013440.1"/>
</dbReference>
<evidence type="ECO:0000313" key="8">
    <source>
        <dbReference type="EMBL" id="ACY15083.1"/>
    </source>
</evidence>
<dbReference type="GO" id="GO:0003677">
    <property type="term" value="F:DNA binding"/>
    <property type="evidence" value="ECO:0007669"/>
    <property type="project" value="InterPro"/>
</dbReference>
<keyword evidence="4 5" id="KW-0804">Transcription</keyword>
<name>D0LKN5_HALO1</name>
<dbReference type="PANTHER" id="PTHR34824">
    <property type="entry name" value="HEAT-INDUCIBLE TRANSCRIPTION REPRESSOR HRCA"/>
    <property type="match status" value="1"/>
</dbReference>
<dbReference type="GO" id="GO:0045892">
    <property type="term" value="P:negative regulation of DNA-templated transcription"/>
    <property type="evidence" value="ECO:0007669"/>
    <property type="project" value="UniProtKB-UniRule"/>
</dbReference>
<comment type="function">
    <text evidence="5">Negative regulator of class I heat shock genes (grpE-dnaK-dnaJ and groELS operons). Prevents heat-shock induction of these operons.</text>
</comment>
<dbReference type="InterPro" id="IPR005104">
    <property type="entry name" value="WHTH_HrcA_DNA-bd"/>
</dbReference>
<dbReference type="KEGG" id="hoh:Hoch_2549"/>
<accession>D0LKN5</accession>
<keyword evidence="3 5" id="KW-0346">Stress response</keyword>
<dbReference type="InterPro" id="IPR036390">
    <property type="entry name" value="WH_DNA-bd_sf"/>
</dbReference>
<keyword evidence="2 5" id="KW-0805">Transcription regulation</keyword>
<protein>
    <recommendedName>
        <fullName evidence="5">Heat-inducible transcription repressor HrcA</fullName>
    </recommendedName>
</protein>
<dbReference type="Gene3D" id="1.10.10.10">
    <property type="entry name" value="Winged helix-like DNA-binding domain superfamily/Winged helix DNA-binding domain"/>
    <property type="match status" value="1"/>
</dbReference>
<dbReference type="Proteomes" id="UP000001880">
    <property type="component" value="Chromosome"/>
</dbReference>
<dbReference type="Pfam" id="PF03444">
    <property type="entry name" value="WHD_HrcA"/>
    <property type="match status" value="1"/>
</dbReference>
<dbReference type="Gene3D" id="3.30.450.40">
    <property type="match status" value="1"/>
</dbReference>
<dbReference type="InterPro" id="IPR023120">
    <property type="entry name" value="WHTH_transcript_rep_HrcA_IDD"/>
</dbReference>
<dbReference type="eggNOG" id="COG1420">
    <property type="taxonomic scope" value="Bacteria"/>
</dbReference>
<dbReference type="SUPFAM" id="SSF46785">
    <property type="entry name" value="Winged helix' DNA-binding domain"/>
    <property type="match status" value="1"/>
</dbReference>
<dbReference type="SUPFAM" id="SSF55781">
    <property type="entry name" value="GAF domain-like"/>
    <property type="match status" value="1"/>
</dbReference>
<dbReference type="InterPro" id="IPR029016">
    <property type="entry name" value="GAF-like_dom_sf"/>
</dbReference>
<reference evidence="8 9" key="1">
    <citation type="journal article" date="2010" name="Stand. Genomic Sci.">
        <title>Complete genome sequence of Haliangium ochraceum type strain (SMP-2).</title>
        <authorList>
            <consortium name="US DOE Joint Genome Institute (JGI-PGF)"/>
            <person name="Ivanova N."/>
            <person name="Daum C."/>
            <person name="Lang E."/>
            <person name="Abt B."/>
            <person name="Kopitz M."/>
            <person name="Saunders E."/>
            <person name="Lapidus A."/>
            <person name="Lucas S."/>
            <person name="Glavina Del Rio T."/>
            <person name="Nolan M."/>
            <person name="Tice H."/>
            <person name="Copeland A."/>
            <person name="Cheng J.F."/>
            <person name="Chen F."/>
            <person name="Bruce D."/>
            <person name="Goodwin L."/>
            <person name="Pitluck S."/>
            <person name="Mavromatis K."/>
            <person name="Pati A."/>
            <person name="Mikhailova N."/>
            <person name="Chen A."/>
            <person name="Palaniappan K."/>
            <person name="Land M."/>
            <person name="Hauser L."/>
            <person name="Chang Y.J."/>
            <person name="Jeffries C.D."/>
            <person name="Detter J.C."/>
            <person name="Brettin T."/>
            <person name="Rohde M."/>
            <person name="Goker M."/>
            <person name="Bristow J."/>
            <person name="Markowitz V."/>
            <person name="Eisen J.A."/>
            <person name="Hugenholtz P."/>
            <person name="Kyrpides N.C."/>
            <person name="Klenk H.P."/>
        </authorList>
    </citation>
    <scope>NUCLEOTIDE SEQUENCE [LARGE SCALE GENOMIC DNA]</scope>
    <source>
        <strain evidence="9">DSM 14365 / CIP 107738 / JCM 11303 / AJ 13395 / SMP-2</strain>
    </source>
</reference>
<dbReference type="PANTHER" id="PTHR34824:SF1">
    <property type="entry name" value="HEAT-INDUCIBLE TRANSCRIPTION REPRESSOR HRCA"/>
    <property type="match status" value="1"/>
</dbReference>
<dbReference type="STRING" id="502025.Hoch_2549"/>
<evidence type="ECO:0000259" key="6">
    <source>
        <dbReference type="Pfam" id="PF01628"/>
    </source>
</evidence>
<feature type="domain" description="Heat-inducible transcription repressor HrcA C-terminal" evidence="6">
    <location>
        <begin position="115"/>
        <end position="340"/>
    </location>
</feature>
<gene>
    <name evidence="5" type="primary">hrcA</name>
    <name evidence="8" type="ordered locus">Hoch_2549</name>
</gene>
<evidence type="ECO:0000313" key="9">
    <source>
        <dbReference type="Proteomes" id="UP000001880"/>
    </source>
</evidence>
<comment type="similarity">
    <text evidence="5">Belongs to the HrcA family.</text>
</comment>
<dbReference type="HOGENOM" id="CLU_050019_0_0_7"/>
<dbReference type="InterPro" id="IPR002571">
    <property type="entry name" value="HrcA"/>
</dbReference>